<sequence length="264" mass="28967">MLPRSNTALLGQSRKVALAKKKEKREQIKEIVFDDDARRDFLTGFHKRKLDKATNAKNKAIERDKQERLATRREQRSALAERAAANAAEVEKAYGGAVDNSDEDLSLPSSSRRQQKKAQGHTGPAEEEFEDEEQLATVTVVEDFDPDTIIHGPTRVDADPDAKPKQRFAPLSKGKSKALSIANAEQRKAAAKANMAVKAKKSKPKNTPYETKADRGIEKRKQRARRTEKAERAGGKGGGKATRKPYGGASGSGTRAKAPPGKKR</sequence>
<evidence type="ECO:0000313" key="7">
    <source>
        <dbReference type="Proteomes" id="UP000076532"/>
    </source>
</evidence>
<proteinExistence type="inferred from homology"/>
<dbReference type="OrthoDB" id="551633at2759"/>
<gene>
    <name evidence="6" type="ORF">FIBSPDRAFT_1045979</name>
</gene>
<feature type="region of interest" description="Disordered" evidence="5">
    <location>
        <begin position="48"/>
        <end position="264"/>
    </location>
</feature>
<feature type="compositionally biased region" description="Low complexity" evidence="5">
    <location>
        <begin position="77"/>
        <end position="88"/>
    </location>
</feature>
<evidence type="ECO:0000313" key="6">
    <source>
        <dbReference type="EMBL" id="KZP18672.1"/>
    </source>
</evidence>
<dbReference type="PANTHER" id="PTHR14577">
    <property type="entry name" value="NUCLEOLAR PROTEIN 12"/>
    <property type="match status" value="1"/>
</dbReference>
<evidence type="ECO:0000256" key="1">
    <source>
        <dbReference type="ARBA" id="ARBA00004604"/>
    </source>
</evidence>
<dbReference type="PANTHER" id="PTHR14577:SF0">
    <property type="entry name" value="NUCLEOLAR PROTEIN 12"/>
    <property type="match status" value="1"/>
</dbReference>
<dbReference type="EMBL" id="KV417570">
    <property type="protein sequence ID" value="KZP18672.1"/>
    <property type="molecule type" value="Genomic_DNA"/>
</dbReference>
<feature type="compositionally biased region" description="Acidic residues" evidence="5">
    <location>
        <begin position="125"/>
        <end position="134"/>
    </location>
</feature>
<comment type="subcellular location">
    <subcellularLocation>
        <location evidence="1">Nucleus</location>
        <location evidence="1">Nucleolus</location>
    </subcellularLocation>
</comment>
<dbReference type="GO" id="GO:0005730">
    <property type="term" value="C:nucleolus"/>
    <property type="evidence" value="ECO:0007669"/>
    <property type="project" value="UniProtKB-SubCell"/>
</dbReference>
<feature type="compositionally biased region" description="Basic and acidic residues" evidence="5">
    <location>
        <begin position="51"/>
        <end position="76"/>
    </location>
</feature>
<evidence type="ECO:0000256" key="4">
    <source>
        <dbReference type="ARBA" id="ARBA00023242"/>
    </source>
</evidence>
<feature type="compositionally biased region" description="Basic and acidic residues" evidence="5">
    <location>
        <begin position="211"/>
        <end position="234"/>
    </location>
</feature>
<dbReference type="Pfam" id="PF09805">
    <property type="entry name" value="Nop25"/>
    <property type="match status" value="1"/>
</dbReference>
<dbReference type="Proteomes" id="UP000076532">
    <property type="component" value="Unassembled WGS sequence"/>
</dbReference>
<dbReference type="InterPro" id="IPR019186">
    <property type="entry name" value="Nucleolar_protein_12"/>
</dbReference>
<protein>
    <submittedName>
        <fullName evidence="6">Uncharacterized protein</fullName>
    </submittedName>
</protein>
<keyword evidence="7" id="KW-1185">Reference proteome</keyword>
<reference evidence="6 7" key="1">
    <citation type="journal article" date="2016" name="Mol. Biol. Evol.">
        <title>Comparative Genomics of Early-Diverging Mushroom-Forming Fungi Provides Insights into the Origins of Lignocellulose Decay Capabilities.</title>
        <authorList>
            <person name="Nagy L.G."/>
            <person name="Riley R."/>
            <person name="Tritt A."/>
            <person name="Adam C."/>
            <person name="Daum C."/>
            <person name="Floudas D."/>
            <person name="Sun H."/>
            <person name="Yadav J.S."/>
            <person name="Pangilinan J."/>
            <person name="Larsson K.H."/>
            <person name="Matsuura K."/>
            <person name="Barry K."/>
            <person name="Labutti K."/>
            <person name="Kuo R."/>
            <person name="Ohm R.A."/>
            <person name="Bhattacharya S.S."/>
            <person name="Shirouzu T."/>
            <person name="Yoshinaga Y."/>
            <person name="Martin F.M."/>
            <person name="Grigoriev I.V."/>
            <person name="Hibbett D.S."/>
        </authorList>
    </citation>
    <scope>NUCLEOTIDE SEQUENCE [LARGE SCALE GENOMIC DNA]</scope>
    <source>
        <strain evidence="6 7">CBS 109695</strain>
    </source>
</reference>
<comment type="similarity">
    <text evidence="2">Belongs to the RRP17 family.</text>
</comment>
<evidence type="ECO:0000256" key="3">
    <source>
        <dbReference type="ARBA" id="ARBA00023054"/>
    </source>
</evidence>
<feature type="compositionally biased region" description="Basic and acidic residues" evidence="5">
    <location>
        <begin position="154"/>
        <end position="164"/>
    </location>
</feature>
<organism evidence="6 7">
    <name type="scientific">Athelia psychrophila</name>
    <dbReference type="NCBI Taxonomy" id="1759441"/>
    <lineage>
        <taxon>Eukaryota</taxon>
        <taxon>Fungi</taxon>
        <taxon>Dikarya</taxon>
        <taxon>Basidiomycota</taxon>
        <taxon>Agaricomycotina</taxon>
        <taxon>Agaricomycetes</taxon>
        <taxon>Agaricomycetidae</taxon>
        <taxon>Atheliales</taxon>
        <taxon>Atheliaceae</taxon>
        <taxon>Athelia</taxon>
    </lineage>
</organism>
<dbReference type="GO" id="GO:0019843">
    <property type="term" value="F:rRNA binding"/>
    <property type="evidence" value="ECO:0007669"/>
    <property type="project" value="TreeGrafter"/>
</dbReference>
<name>A0A166HB66_9AGAM</name>
<evidence type="ECO:0000256" key="5">
    <source>
        <dbReference type="SAM" id="MobiDB-lite"/>
    </source>
</evidence>
<dbReference type="STRING" id="436010.A0A166HB66"/>
<keyword evidence="4" id="KW-0539">Nucleus</keyword>
<accession>A0A166HB66</accession>
<keyword evidence="3" id="KW-0175">Coiled coil</keyword>
<evidence type="ECO:0000256" key="2">
    <source>
        <dbReference type="ARBA" id="ARBA00007175"/>
    </source>
</evidence>
<dbReference type="AlphaFoldDB" id="A0A166HB66"/>